<reference evidence="3" key="1">
    <citation type="journal article" date="2019" name="Int. J. Syst. Evol. Microbiol.">
        <title>The Global Catalogue of Microorganisms (GCM) 10K type strain sequencing project: providing services to taxonomists for standard genome sequencing and annotation.</title>
        <authorList>
            <consortium name="The Broad Institute Genomics Platform"/>
            <consortium name="The Broad Institute Genome Sequencing Center for Infectious Disease"/>
            <person name="Wu L."/>
            <person name="Ma J."/>
        </authorList>
    </citation>
    <scope>NUCLEOTIDE SEQUENCE [LARGE SCALE GENOMIC DNA]</scope>
    <source>
        <strain evidence="3">KCTC 42424</strain>
    </source>
</reference>
<comment type="caution">
    <text evidence="2">The sequence shown here is derived from an EMBL/GenBank/DDBJ whole genome shotgun (WGS) entry which is preliminary data.</text>
</comment>
<evidence type="ECO:0000313" key="2">
    <source>
        <dbReference type="EMBL" id="MFC3681408.1"/>
    </source>
</evidence>
<dbReference type="EMBL" id="JBHRYB010000015">
    <property type="protein sequence ID" value="MFC3681408.1"/>
    <property type="molecule type" value="Genomic_DNA"/>
</dbReference>
<dbReference type="RefSeq" id="WP_376867799.1">
    <property type="nucleotide sequence ID" value="NZ_JBHRYB010000015.1"/>
</dbReference>
<dbReference type="InterPro" id="IPR019670">
    <property type="entry name" value="DUF2523"/>
</dbReference>
<accession>A0ABV7VV52</accession>
<sequence>MSSLFLHFTALVAGHVVARILLALGISFVTFQGLDYILSQVVTMVHDMFTGLPGDVAALLGLADVDLAINLIVSGYTARITMMSLRQMRF</sequence>
<keyword evidence="1" id="KW-1133">Transmembrane helix</keyword>
<dbReference type="Proteomes" id="UP001595722">
    <property type="component" value="Unassembled WGS sequence"/>
</dbReference>
<evidence type="ECO:0000256" key="1">
    <source>
        <dbReference type="SAM" id="Phobius"/>
    </source>
</evidence>
<keyword evidence="3" id="KW-1185">Reference proteome</keyword>
<protein>
    <submittedName>
        <fullName evidence="2">DUF2523 domain-containing protein</fullName>
    </submittedName>
</protein>
<proteinExistence type="predicted"/>
<evidence type="ECO:0000313" key="3">
    <source>
        <dbReference type="Proteomes" id="UP001595722"/>
    </source>
</evidence>
<dbReference type="Pfam" id="PF10734">
    <property type="entry name" value="DUF2523"/>
    <property type="match status" value="1"/>
</dbReference>
<feature type="transmembrane region" description="Helical" evidence="1">
    <location>
        <begin position="56"/>
        <end position="78"/>
    </location>
</feature>
<keyword evidence="1" id="KW-0812">Transmembrane</keyword>
<keyword evidence="1" id="KW-0472">Membrane</keyword>
<name>A0ABV7VV52_9GAMM</name>
<organism evidence="2 3">
    <name type="scientific">Bacterioplanoides pacificum</name>
    <dbReference type="NCBI Taxonomy" id="1171596"/>
    <lineage>
        <taxon>Bacteria</taxon>
        <taxon>Pseudomonadati</taxon>
        <taxon>Pseudomonadota</taxon>
        <taxon>Gammaproteobacteria</taxon>
        <taxon>Oceanospirillales</taxon>
        <taxon>Oceanospirillaceae</taxon>
        <taxon>Bacterioplanoides</taxon>
    </lineage>
</organism>
<gene>
    <name evidence="2" type="ORF">ACFOMG_14985</name>
</gene>